<dbReference type="RefSeq" id="WP_150652992.1">
    <property type="nucleotide sequence ID" value="NZ_CABVHJ010000042.1"/>
</dbReference>
<proteinExistence type="predicted"/>
<sequence>MEMNDEFLEINDLDWFASCRGGVIAHFATGGHGVVPDDVRQSISRYEEIYDYFYSRPGGVDVEIVEANLVEFADEAQRARYLKSFVEMAGRGLFSHDASEQGGYKLIAKPKSALKLVDLPKLMQTSICKLPLELTDWIRCDDFTKD</sequence>
<dbReference type="Proteomes" id="UP000327167">
    <property type="component" value="Unassembled WGS sequence"/>
</dbReference>
<evidence type="ECO:0000313" key="1">
    <source>
        <dbReference type="EMBL" id="VVN47870.1"/>
    </source>
</evidence>
<dbReference type="EMBL" id="CABVHJ010000042">
    <property type="protein sequence ID" value="VVN47870.1"/>
    <property type="molecule type" value="Genomic_DNA"/>
</dbReference>
<gene>
    <name evidence="1" type="ORF">PS655_06021</name>
</gene>
<accession>A0A5E6WIW1</accession>
<reference evidence="1 2" key="1">
    <citation type="submission" date="2019-09" db="EMBL/GenBank/DDBJ databases">
        <authorList>
            <person name="Chandra G."/>
            <person name="Truman W A."/>
        </authorList>
    </citation>
    <scope>NUCLEOTIDE SEQUENCE [LARGE SCALE GENOMIC DNA]</scope>
    <source>
        <strain evidence="1">PS655</strain>
    </source>
</reference>
<name>A0A5E6WIW1_PSEFL</name>
<organism evidence="1 2">
    <name type="scientific">Pseudomonas fluorescens</name>
    <dbReference type="NCBI Taxonomy" id="294"/>
    <lineage>
        <taxon>Bacteria</taxon>
        <taxon>Pseudomonadati</taxon>
        <taxon>Pseudomonadota</taxon>
        <taxon>Gammaproteobacteria</taxon>
        <taxon>Pseudomonadales</taxon>
        <taxon>Pseudomonadaceae</taxon>
        <taxon>Pseudomonas</taxon>
    </lineage>
</organism>
<dbReference type="AlphaFoldDB" id="A0A5E6WIW1"/>
<protein>
    <submittedName>
        <fullName evidence="1">Uncharacterized protein</fullName>
    </submittedName>
</protein>
<evidence type="ECO:0000313" key="2">
    <source>
        <dbReference type="Proteomes" id="UP000327167"/>
    </source>
</evidence>